<name>A0A0E1W4K2_BURPE</name>
<dbReference type="AlphaFoldDB" id="A0A0E1W4K2"/>
<dbReference type="HOGENOM" id="CLU_2244877_0_0_4"/>
<protein>
    <submittedName>
        <fullName evidence="1">Uncharacterized protein</fullName>
    </submittedName>
</protein>
<sequence>MYLYKSVEFLRKAIFPISIRPFIQIDEIIRFESAIYIPRQIPASDIHAEEYFIFNIRIFYGYFENRIDRGREKILRREARAARAAARASLKTGEDRRRTRRSHA</sequence>
<dbReference type="Proteomes" id="UP000001812">
    <property type="component" value="Chromosome II"/>
</dbReference>
<evidence type="ECO:0000313" key="1">
    <source>
        <dbReference type="EMBL" id="EET04597.1"/>
    </source>
</evidence>
<gene>
    <name evidence="1" type="ORF">BURPS1710A_A2669</name>
</gene>
<reference evidence="1" key="1">
    <citation type="submission" date="2009-05" db="EMBL/GenBank/DDBJ databases">
        <authorList>
            <person name="Harkins D.M."/>
            <person name="DeShazer D."/>
            <person name="Woods D.E."/>
            <person name="Brinkac L.M."/>
            <person name="Brown K.A."/>
            <person name="Hung G.C."/>
            <person name="Tuanyok A."/>
            <person name="Zhang B."/>
            <person name="Nierman W.C."/>
        </authorList>
    </citation>
    <scope>NUCLEOTIDE SEQUENCE [LARGE SCALE GENOMIC DNA]</scope>
    <source>
        <strain evidence="1">1710a</strain>
    </source>
</reference>
<proteinExistence type="predicted"/>
<organism evidence="1">
    <name type="scientific">Burkholderia pseudomallei 1710a</name>
    <dbReference type="NCBI Taxonomy" id="320371"/>
    <lineage>
        <taxon>Bacteria</taxon>
        <taxon>Pseudomonadati</taxon>
        <taxon>Pseudomonadota</taxon>
        <taxon>Betaproteobacteria</taxon>
        <taxon>Burkholderiales</taxon>
        <taxon>Burkholderiaceae</taxon>
        <taxon>Burkholderia</taxon>
        <taxon>pseudomallei group</taxon>
    </lineage>
</organism>
<dbReference type="EMBL" id="CM000833">
    <property type="protein sequence ID" value="EET04597.1"/>
    <property type="molecule type" value="Genomic_DNA"/>
</dbReference>
<accession>A0A0E1W4K2</accession>